<name>A0A3M7PN14_BRAPC</name>
<feature type="transmembrane region" description="Helical" evidence="1">
    <location>
        <begin position="69"/>
        <end position="88"/>
    </location>
</feature>
<protein>
    <submittedName>
        <fullName evidence="2">Uncharacterized protein</fullName>
    </submittedName>
</protein>
<keyword evidence="1" id="KW-0812">Transmembrane</keyword>
<keyword evidence="1" id="KW-1133">Transmembrane helix</keyword>
<organism evidence="2 3">
    <name type="scientific">Brachionus plicatilis</name>
    <name type="common">Marine rotifer</name>
    <name type="synonym">Brachionus muelleri</name>
    <dbReference type="NCBI Taxonomy" id="10195"/>
    <lineage>
        <taxon>Eukaryota</taxon>
        <taxon>Metazoa</taxon>
        <taxon>Spiralia</taxon>
        <taxon>Gnathifera</taxon>
        <taxon>Rotifera</taxon>
        <taxon>Eurotatoria</taxon>
        <taxon>Monogononta</taxon>
        <taxon>Pseudotrocha</taxon>
        <taxon>Ploima</taxon>
        <taxon>Brachionidae</taxon>
        <taxon>Brachionus</taxon>
    </lineage>
</organism>
<evidence type="ECO:0000313" key="2">
    <source>
        <dbReference type="EMBL" id="RNA00379.1"/>
    </source>
</evidence>
<evidence type="ECO:0000313" key="3">
    <source>
        <dbReference type="Proteomes" id="UP000276133"/>
    </source>
</evidence>
<dbReference type="Proteomes" id="UP000276133">
    <property type="component" value="Unassembled WGS sequence"/>
</dbReference>
<proteinExistence type="predicted"/>
<dbReference type="EMBL" id="REGN01009783">
    <property type="protein sequence ID" value="RNA00379.1"/>
    <property type="molecule type" value="Genomic_DNA"/>
</dbReference>
<evidence type="ECO:0000256" key="1">
    <source>
        <dbReference type="SAM" id="Phobius"/>
    </source>
</evidence>
<feature type="transmembrane region" description="Helical" evidence="1">
    <location>
        <begin position="41"/>
        <end position="63"/>
    </location>
</feature>
<accession>A0A3M7PN14</accession>
<keyword evidence="3" id="KW-1185">Reference proteome</keyword>
<dbReference type="AlphaFoldDB" id="A0A3M7PN14"/>
<reference evidence="2 3" key="1">
    <citation type="journal article" date="2018" name="Sci. Rep.">
        <title>Genomic signatures of local adaptation to the degree of environmental predictability in rotifers.</title>
        <authorList>
            <person name="Franch-Gras L."/>
            <person name="Hahn C."/>
            <person name="Garcia-Roger E.M."/>
            <person name="Carmona M.J."/>
            <person name="Serra M."/>
            <person name="Gomez A."/>
        </authorList>
    </citation>
    <scope>NUCLEOTIDE SEQUENCE [LARGE SCALE GENOMIC DNA]</scope>
    <source>
        <strain evidence="2">HYR1</strain>
    </source>
</reference>
<comment type="caution">
    <text evidence="2">The sequence shown here is derived from an EMBL/GenBank/DDBJ whole genome shotgun (WGS) entry which is preliminary data.</text>
</comment>
<sequence>MSCDVFRSNYVLVCYKISLYSLNYLKKLKGHIQHIKDKKKLYFILLCFSIELVLRGIILSRIAHFVHRYHIISACKSPIFYLFICIELKK</sequence>
<keyword evidence="1" id="KW-0472">Membrane</keyword>
<gene>
    <name evidence="2" type="ORF">BpHYR1_004745</name>
</gene>